<keyword evidence="5" id="KW-0238">DNA-binding</keyword>
<dbReference type="SMART" id="SM00066">
    <property type="entry name" value="GAL4"/>
    <property type="match status" value="1"/>
</dbReference>
<dbReference type="PROSITE" id="PS00463">
    <property type="entry name" value="ZN2_CY6_FUNGAL_1"/>
    <property type="match status" value="1"/>
</dbReference>
<dbReference type="GO" id="GO:0008270">
    <property type="term" value="F:zinc ion binding"/>
    <property type="evidence" value="ECO:0007669"/>
    <property type="project" value="InterPro"/>
</dbReference>
<keyword evidence="2" id="KW-0479">Metal-binding</keyword>
<keyword evidence="3" id="KW-0862">Zinc</keyword>
<dbReference type="GO" id="GO:0005634">
    <property type="term" value="C:nucleus"/>
    <property type="evidence" value="ECO:0007669"/>
    <property type="project" value="UniProtKB-SubCell"/>
</dbReference>
<organism evidence="10 11">
    <name type="scientific">Penicillium canescens</name>
    <dbReference type="NCBI Taxonomy" id="5083"/>
    <lineage>
        <taxon>Eukaryota</taxon>
        <taxon>Fungi</taxon>
        <taxon>Dikarya</taxon>
        <taxon>Ascomycota</taxon>
        <taxon>Pezizomycotina</taxon>
        <taxon>Eurotiomycetes</taxon>
        <taxon>Eurotiomycetidae</taxon>
        <taxon>Eurotiales</taxon>
        <taxon>Aspergillaceae</taxon>
        <taxon>Penicillium</taxon>
    </lineage>
</organism>
<reference evidence="10" key="1">
    <citation type="journal article" date="2023" name="IMA Fungus">
        <title>Comparative genomic study of the Penicillium genus elucidates a diverse pangenome and 15 lateral gene transfer events.</title>
        <authorList>
            <person name="Petersen C."/>
            <person name="Sorensen T."/>
            <person name="Nielsen M.R."/>
            <person name="Sondergaard T.E."/>
            <person name="Sorensen J.L."/>
            <person name="Fitzpatrick D.A."/>
            <person name="Frisvad J.C."/>
            <person name="Nielsen K.L."/>
        </authorList>
    </citation>
    <scope>NUCLEOTIDE SEQUENCE</scope>
    <source>
        <strain evidence="10">IBT 15450</strain>
    </source>
</reference>
<comment type="caution">
    <text evidence="10">The sequence shown here is derived from an EMBL/GenBank/DDBJ whole genome shotgun (WGS) entry which is preliminary data.</text>
</comment>
<name>A0AAD6HZX7_PENCN</name>
<keyword evidence="4" id="KW-0805">Transcription regulation</keyword>
<feature type="compositionally biased region" description="Basic and acidic residues" evidence="8">
    <location>
        <begin position="628"/>
        <end position="638"/>
    </location>
</feature>
<accession>A0AAD6HZX7</accession>
<feature type="region of interest" description="Disordered" evidence="8">
    <location>
        <begin position="608"/>
        <end position="643"/>
    </location>
</feature>
<keyword evidence="6" id="KW-0804">Transcription</keyword>
<dbReference type="PANTHER" id="PTHR31313">
    <property type="entry name" value="TY1 ENHANCER ACTIVATOR"/>
    <property type="match status" value="1"/>
</dbReference>
<evidence type="ECO:0000256" key="8">
    <source>
        <dbReference type="SAM" id="MobiDB-lite"/>
    </source>
</evidence>
<evidence type="ECO:0000256" key="3">
    <source>
        <dbReference type="ARBA" id="ARBA00022833"/>
    </source>
</evidence>
<evidence type="ECO:0000256" key="6">
    <source>
        <dbReference type="ARBA" id="ARBA00023163"/>
    </source>
</evidence>
<dbReference type="AlphaFoldDB" id="A0AAD6HZX7"/>
<dbReference type="InterPro" id="IPR001138">
    <property type="entry name" value="Zn2Cys6_DnaBD"/>
</dbReference>
<evidence type="ECO:0000256" key="4">
    <source>
        <dbReference type="ARBA" id="ARBA00023015"/>
    </source>
</evidence>
<dbReference type="Pfam" id="PF00172">
    <property type="entry name" value="Zn_clus"/>
    <property type="match status" value="1"/>
</dbReference>
<keyword evidence="7" id="KW-0539">Nucleus</keyword>
<dbReference type="CDD" id="cd12148">
    <property type="entry name" value="fungal_TF_MHR"/>
    <property type="match status" value="1"/>
</dbReference>
<feature type="domain" description="Zn(2)-C6 fungal-type" evidence="9">
    <location>
        <begin position="8"/>
        <end position="38"/>
    </location>
</feature>
<protein>
    <recommendedName>
        <fullName evidence="9">Zn(2)-C6 fungal-type domain-containing protein</fullName>
    </recommendedName>
</protein>
<sequence>MVRHQKIVCSTCRRRKSKCDGASPSCSACIASASPCHYDKSPSLAYVRSLQSRIRELERKATTQATPPPSSPSFASSTFSKQGGDSISLDALGDVGYHNQTSAIHEDLPQKNAQPLHIGSLLSSSTDKCRAADMRQRLVANAATQKDLEIINLDASQSLVNLSNDLASTLLQLHWCWLHPSFLFVYRPAFTRDMPLLARGDRSATHCSSTLVKVLYAHSCRFIRSPDIVWSPSNHSETFQDLTDRLMAEAKALLAMETLNPPTIPTIQALLQESARDVACGRSSSAWLYSGMAFRMAIDLGLHVSPDKLQQYSTSLSAEDIEIRKRLFWSLYAWDKHISLYLGRMPNFVMGAENVSLEFLDDFTDHDPWVPFYGPDPKAAELPPYPPTPGHVMSCFTELCKLCKILTRVMLELYSSQSASHSANASDPRMAVFMEIKKELQDWHSSLPSFLHIPRNDMPQLSPPPHITSLNLMYHNTLILLHRPHVAGGEVPSSAAIRQSWKICRGATTAIYDLLKMYIHTFGYHHITYMNSYCTYMAATTAVYQLETPEEGPQPSQSHQAAWTELKFLLDVLQRTAAAMPGLDRSIEIIRTRIKRILDRQVSSQLDSLFPGRSSKDPDYARPTNDVPRPHTESERDSSNISTGCPVYEWGNNMGTVTNEDLWLPAFPAQDISYGPEVMLDVQDALSPHTRSALMGSNLDPQLRLNLSVSGEHTMSYSPFPSSLLGQLPEAPTGDVNTTYQTI</sequence>
<evidence type="ECO:0000256" key="7">
    <source>
        <dbReference type="ARBA" id="ARBA00023242"/>
    </source>
</evidence>
<dbReference type="GO" id="GO:0003677">
    <property type="term" value="F:DNA binding"/>
    <property type="evidence" value="ECO:0007669"/>
    <property type="project" value="UniProtKB-KW"/>
</dbReference>
<dbReference type="Pfam" id="PF04082">
    <property type="entry name" value="Fungal_trans"/>
    <property type="match status" value="1"/>
</dbReference>
<comment type="subcellular location">
    <subcellularLocation>
        <location evidence="1">Nucleus</location>
    </subcellularLocation>
</comment>
<keyword evidence="11" id="KW-1185">Reference proteome</keyword>
<dbReference type="SMART" id="SM00906">
    <property type="entry name" value="Fungal_trans"/>
    <property type="match status" value="1"/>
</dbReference>
<evidence type="ECO:0000313" key="10">
    <source>
        <dbReference type="EMBL" id="KAJ6023602.1"/>
    </source>
</evidence>
<dbReference type="InterPro" id="IPR051615">
    <property type="entry name" value="Transcr_Regulatory_Elem"/>
</dbReference>
<dbReference type="Gene3D" id="4.10.240.10">
    <property type="entry name" value="Zn(2)-C6 fungal-type DNA-binding domain"/>
    <property type="match status" value="1"/>
</dbReference>
<dbReference type="GO" id="GO:0006351">
    <property type="term" value="P:DNA-templated transcription"/>
    <property type="evidence" value="ECO:0007669"/>
    <property type="project" value="InterPro"/>
</dbReference>
<dbReference type="InterPro" id="IPR007219">
    <property type="entry name" value="XnlR_reg_dom"/>
</dbReference>
<evidence type="ECO:0000256" key="5">
    <source>
        <dbReference type="ARBA" id="ARBA00023125"/>
    </source>
</evidence>
<dbReference type="Proteomes" id="UP001219568">
    <property type="component" value="Unassembled WGS sequence"/>
</dbReference>
<evidence type="ECO:0000256" key="2">
    <source>
        <dbReference type="ARBA" id="ARBA00022723"/>
    </source>
</evidence>
<dbReference type="InterPro" id="IPR036864">
    <property type="entry name" value="Zn2-C6_fun-type_DNA-bd_sf"/>
</dbReference>
<dbReference type="PROSITE" id="PS50048">
    <property type="entry name" value="ZN2_CY6_FUNGAL_2"/>
    <property type="match status" value="1"/>
</dbReference>
<dbReference type="EMBL" id="JAQJZL010000016">
    <property type="protein sequence ID" value="KAJ6023602.1"/>
    <property type="molecule type" value="Genomic_DNA"/>
</dbReference>
<evidence type="ECO:0000256" key="1">
    <source>
        <dbReference type="ARBA" id="ARBA00004123"/>
    </source>
</evidence>
<dbReference type="PANTHER" id="PTHR31313:SF85">
    <property type="entry name" value="ZN(II)2CYS6 TRANSCRIPTION FACTOR (EUROFUNG)"/>
    <property type="match status" value="1"/>
</dbReference>
<evidence type="ECO:0000313" key="11">
    <source>
        <dbReference type="Proteomes" id="UP001219568"/>
    </source>
</evidence>
<feature type="region of interest" description="Disordered" evidence="8">
    <location>
        <begin position="60"/>
        <end position="82"/>
    </location>
</feature>
<dbReference type="SUPFAM" id="SSF57701">
    <property type="entry name" value="Zn2/Cys6 DNA-binding domain"/>
    <property type="match status" value="1"/>
</dbReference>
<gene>
    <name evidence="10" type="ORF">N7460_013997</name>
</gene>
<proteinExistence type="predicted"/>
<dbReference type="CDD" id="cd00067">
    <property type="entry name" value="GAL4"/>
    <property type="match status" value="1"/>
</dbReference>
<feature type="compositionally biased region" description="Low complexity" evidence="8">
    <location>
        <begin position="72"/>
        <end position="82"/>
    </location>
</feature>
<reference evidence="10" key="2">
    <citation type="submission" date="2023-01" db="EMBL/GenBank/DDBJ databases">
        <authorList>
            <person name="Petersen C."/>
        </authorList>
    </citation>
    <scope>NUCLEOTIDE SEQUENCE</scope>
    <source>
        <strain evidence="10">IBT 15450</strain>
    </source>
</reference>
<evidence type="ECO:0000259" key="9">
    <source>
        <dbReference type="PROSITE" id="PS50048"/>
    </source>
</evidence>
<dbReference type="GO" id="GO:0000981">
    <property type="term" value="F:DNA-binding transcription factor activity, RNA polymerase II-specific"/>
    <property type="evidence" value="ECO:0007669"/>
    <property type="project" value="InterPro"/>
</dbReference>